<name>A0A8K0EQG1_BRALA</name>
<evidence type="ECO:0000313" key="1">
    <source>
        <dbReference type="EMBL" id="CAH1262302.1"/>
    </source>
</evidence>
<dbReference type="AlphaFoldDB" id="A0A8K0EQG1"/>
<keyword evidence="2" id="KW-1185">Reference proteome</keyword>
<accession>A0A8K0EQG1</accession>
<sequence>MSVHVERTDRDNGQVDRSAVTGWCSVGTLCLAAPTRTRLQYGAGKNNVLQDDARYRALGEEPLIAPHIHGGQAGTVRNWTVS</sequence>
<reference evidence="1" key="1">
    <citation type="submission" date="2022-01" db="EMBL/GenBank/DDBJ databases">
        <authorList>
            <person name="Braso-Vives M."/>
        </authorList>
    </citation>
    <scope>NUCLEOTIDE SEQUENCE</scope>
</reference>
<dbReference type="EMBL" id="OV696689">
    <property type="protein sequence ID" value="CAH1262302.1"/>
    <property type="molecule type" value="Genomic_DNA"/>
</dbReference>
<protein>
    <submittedName>
        <fullName evidence="1">Hypp2535 protein</fullName>
    </submittedName>
</protein>
<dbReference type="Proteomes" id="UP000838412">
    <property type="component" value="Chromosome 4"/>
</dbReference>
<evidence type="ECO:0000313" key="2">
    <source>
        <dbReference type="Proteomes" id="UP000838412"/>
    </source>
</evidence>
<gene>
    <name evidence="1" type="primary">Hypp2535</name>
    <name evidence="1" type="ORF">BLAG_LOCUS17421</name>
</gene>
<organism evidence="1 2">
    <name type="scientific">Branchiostoma lanceolatum</name>
    <name type="common">Common lancelet</name>
    <name type="synonym">Amphioxus lanceolatum</name>
    <dbReference type="NCBI Taxonomy" id="7740"/>
    <lineage>
        <taxon>Eukaryota</taxon>
        <taxon>Metazoa</taxon>
        <taxon>Chordata</taxon>
        <taxon>Cephalochordata</taxon>
        <taxon>Leptocardii</taxon>
        <taxon>Amphioxiformes</taxon>
        <taxon>Branchiostomatidae</taxon>
        <taxon>Branchiostoma</taxon>
    </lineage>
</organism>
<proteinExistence type="predicted"/>